<accession>A0A4V6ANT6</accession>
<name>A0A4V6ANT6_COLLU</name>
<dbReference type="EMBL" id="CM014085">
    <property type="protein sequence ID" value="TKS74152.1"/>
    <property type="molecule type" value="Genomic_DNA"/>
</dbReference>
<evidence type="ECO:0000256" key="4">
    <source>
        <dbReference type="ARBA" id="ARBA00023136"/>
    </source>
</evidence>
<reference evidence="8 9" key="1">
    <citation type="submission" date="2019-01" db="EMBL/GenBank/DDBJ databases">
        <title>Genome Assembly of Collichthys lucidus.</title>
        <authorList>
            <person name="Cai M."/>
            <person name="Xiao S."/>
        </authorList>
    </citation>
    <scope>NUCLEOTIDE SEQUENCE [LARGE SCALE GENOMIC DNA]</scope>
    <source>
        <strain evidence="8">JT15FE1705JMU</strain>
        <tissue evidence="8">Muscle</tissue>
    </source>
</reference>
<evidence type="ECO:0000256" key="7">
    <source>
        <dbReference type="SAM" id="SignalP"/>
    </source>
</evidence>
<keyword evidence="4 6" id="KW-0472">Membrane</keyword>
<feature type="chain" id="PRO_5020961113" evidence="7">
    <location>
        <begin position="20"/>
        <end position="109"/>
    </location>
</feature>
<proteinExistence type="inferred from homology"/>
<evidence type="ECO:0000256" key="2">
    <source>
        <dbReference type="ARBA" id="ARBA00022692"/>
    </source>
</evidence>
<keyword evidence="9" id="KW-1185">Reference proteome</keyword>
<keyword evidence="2 6" id="KW-0812">Transmembrane</keyword>
<evidence type="ECO:0000256" key="5">
    <source>
        <dbReference type="ARBA" id="ARBA00049650"/>
    </source>
</evidence>
<dbReference type="InterPro" id="IPR031627">
    <property type="entry name" value="PDZK1IP1/SMIM24"/>
</dbReference>
<organism evidence="8 9">
    <name type="scientific">Collichthys lucidus</name>
    <name type="common">Big head croaker</name>
    <name type="synonym">Sciaena lucida</name>
    <dbReference type="NCBI Taxonomy" id="240159"/>
    <lineage>
        <taxon>Eukaryota</taxon>
        <taxon>Metazoa</taxon>
        <taxon>Chordata</taxon>
        <taxon>Craniata</taxon>
        <taxon>Vertebrata</taxon>
        <taxon>Euteleostomi</taxon>
        <taxon>Actinopterygii</taxon>
        <taxon>Neopterygii</taxon>
        <taxon>Teleostei</taxon>
        <taxon>Neoteleostei</taxon>
        <taxon>Acanthomorphata</taxon>
        <taxon>Eupercaria</taxon>
        <taxon>Sciaenidae</taxon>
        <taxon>Collichthys</taxon>
    </lineage>
</organism>
<dbReference type="STRING" id="240159.A0A4V6ANT6"/>
<dbReference type="Pfam" id="PF15807">
    <property type="entry name" value="MAP17"/>
    <property type="match status" value="1"/>
</dbReference>
<protein>
    <submittedName>
        <fullName evidence="8">Small integral membrane protein 24</fullName>
    </submittedName>
</protein>
<dbReference type="Proteomes" id="UP000298787">
    <property type="component" value="Chromosome 8"/>
</dbReference>
<comment type="similarity">
    <text evidence="5">Belongs to the PDZK1-interacting protein 1/SMIM24 family.</text>
</comment>
<evidence type="ECO:0000313" key="9">
    <source>
        <dbReference type="Proteomes" id="UP000298787"/>
    </source>
</evidence>
<feature type="transmembrane region" description="Helical" evidence="6">
    <location>
        <begin position="43"/>
        <end position="65"/>
    </location>
</feature>
<sequence length="109" mass="12383">MIRPFLVFCVLLLAISCSANKGMRTSMREAASSQLVTLQPWLVGLTAVVGFLLILFIILIAHRLLRKNRVYEEARSYDNKALKEDEEARCYDNKAVEEEDEGDAKQTSF</sequence>
<comment type="subcellular location">
    <subcellularLocation>
        <location evidence="1">Membrane</location>
        <topology evidence="1">Single-pass membrane protein</topology>
    </subcellularLocation>
</comment>
<evidence type="ECO:0000313" key="8">
    <source>
        <dbReference type="EMBL" id="TKS74152.1"/>
    </source>
</evidence>
<evidence type="ECO:0000256" key="6">
    <source>
        <dbReference type="SAM" id="Phobius"/>
    </source>
</evidence>
<feature type="signal peptide" evidence="7">
    <location>
        <begin position="1"/>
        <end position="19"/>
    </location>
</feature>
<evidence type="ECO:0000256" key="3">
    <source>
        <dbReference type="ARBA" id="ARBA00022989"/>
    </source>
</evidence>
<dbReference type="GO" id="GO:0016020">
    <property type="term" value="C:membrane"/>
    <property type="evidence" value="ECO:0007669"/>
    <property type="project" value="UniProtKB-SubCell"/>
</dbReference>
<keyword evidence="7" id="KW-0732">Signal</keyword>
<dbReference type="AlphaFoldDB" id="A0A4V6ANT6"/>
<keyword evidence="3 6" id="KW-1133">Transmembrane helix</keyword>
<evidence type="ECO:0000256" key="1">
    <source>
        <dbReference type="ARBA" id="ARBA00004167"/>
    </source>
</evidence>
<gene>
    <name evidence="8" type="ORF">D9C73_008233</name>
</gene>
<dbReference type="PROSITE" id="PS51257">
    <property type="entry name" value="PROKAR_LIPOPROTEIN"/>
    <property type="match status" value="1"/>
</dbReference>